<accession>A0A8J5VAE9</accession>
<name>A0A8J5VAE9_9HYME</name>
<evidence type="ECO:0000313" key="5">
    <source>
        <dbReference type="Proteomes" id="UP000729913"/>
    </source>
</evidence>
<dbReference type="PROSITE" id="PS51543">
    <property type="entry name" value="FYRC"/>
    <property type="match status" value="1"/>
</dbReference>
<protein>
    <recommendedName>
        <fullName evidence="3">INO80 complex subunit E N-terminal domain-containing protein</fullName>
    </recommendedName>
</protein>
<reference evidence="4" key="1">
    <citation type="submission" date="2020-03" db="EMBL/GenBank/DDBJ databases">
        <authorList>
            <person name="Chebbi M.A."/>
            <person name="Drezen J.M."/>
        </authorList>
    </citation>
    <scope>NUCLEOTIDE SEQUENCE</scope>
    <source>
        <tissue evidence="4">Whole body</tissue>
    </source>
</reference>
<dbReference type="Proteomes" id="UP000729913">
    <property type="component" value="Unassembled WGS sequence"/>
</dbReference>
<organism evidence="4 5">
    <name type="scientific">Cotesia typhae</name>
    <dbReference type="NCBI Taxonomy" id="2053667"/>
    <lineage>
        <taxon>Eukaryota</taxon>
        <taxon>Metazoa</taxon>
        <taxon>Ecdysozoa</taxon>
        <taxon>Arthropoda</taxon>
        <taxon>Hexapoda</taxon>
        <taxon>Insecta</taxon>
        <taxon>Pterygota</taxon>
        <taxon>Neoptera</taxon>
        <taxon>Endopterygota</taxon>
        <taxon>Hymenoptera</taxon>
        <taxon>Apocrita</taxon>
        <taxon>Ichneumonoidea</taxon>
        <taxon>Braconidae</taxon>
        <taxon>Microgastrinae</taxon>
        <taxon>Cotesia</taxon>
    </lineage>
</organism>
<dbReference type="AlphaFoldDB" id="A0A8J5VAE9"/>
<comment type="caution">
    <text evidence="4">The sequence shown here is derived from an EMBL/GenBank/DDBJ whole genome shotgun (WGS) entry which is preliminary data.</text>
</comment>
<dbReference type="PANTHER" id="PTHR22715:SF0">
    <property type="entry name" value="TRANSFORMING GROWTH FACTOR BETA REGULATOR 1"/>
    <property type="match status" value="1"/>
</dbReference>
<evidence type="ECO:0000256" key="2">
    <source>
        <dbReference type="ARBA" id="ARBA00023242"/>
    </source>
</evidence>
<reference evidence="4" key="2">
    <citation type="submission" date="2021-04" db="EMBL/GenBank/DDBJ databases">
        <title>Genome-wide patterns of bracovirus chromosomal integration into multiple host tissues during parasitism.</title>
        <authorList>
            <person name="Chebbi M.A.C."/>
        </authorList>
    </citation>
    <scope>NUCLEOTIDE SEQUENCE</scope>
    <source>
        <tissue evidence="4">Whole body</tissue>
    </source>
</reference>
<feature type="domain" description="INO80 complex subunit E N-terminal" evidence="3">
    <location>
        <begin position="19"/>
        <end position="65"/>
    </location>
</feature>
<gene>
    <name evidence="4" type="ORF">G9C98_000303</name>
</gene>
<dbReference type="SMART" id="SM00541">
    <property type="entry name" value="FYRN"/>
    <property type="match status" value="1"/>
</dbReference>
<dbReference type="OrthoDB" id="285793at2759"/>
<keyword evidence="5" id="KW-1185">Reference proteome</keyword>
<dbReference type="GO" id="GO:0051726">
    <property type="term" value="P:regulation of cell cycle"/>
    <property type="evidence" value="ECO:0007669"/>
    <property type="project" value="TreeGrafter"/>
</dbReference>
<dbReference type="InterPro" id="IPR056515">
    <property type="entry name" value="INO80E_N"/>
</dbReference>
<dbReference type="GO" id="GO:0005634">
    <property type="term" value="C:nucleus"/>
    <property type="evidence" value="ECO:0007669"/>
    <property type="project" value="UniProtKB-SubCell"/>
</dbReference>
<dbReference type="InterPro" id="IPR040092">
    <property type="entry name" value="TBRG1"/>
</dbReference>
<evidence type="ECO:0000313" key="4">
    <source>
        <dbReference type="EMBL" id="KAG8038748.1"/>
    </source>
</evidence>
<dbReference type="InterPro" id="IPR003889">
    <property type="entry name" value="FYrich_C"/>
</dbReference>
<dbReference type="Pfam" id="PF05965">
    <property type="entry name" value="FYRC"/>
    <property type="match status" value="1"/>
</dbReference>
<dbReference type="Pfam" id="PF24237">
    <property type="entry name" value="INO80E"/>
    <property type="match status" value="1"/>
</dbReference>
<dbReference type="Pfam" id="PF05964">
    <property type="entry name" value="FYRN"/>
    <property type="match status" value="1"/>
</dbReference>
<dbReference type="PANTHER" id="PTHR22715">
    <property type="entry name" value="TRANSFORMING GROWTH FACTOR BETA REGULATED GENE 1"/>
    <property type="match status" value="1"/>
</dbReference>
<proteinExistence type="predicted"/>
<keyword evidence="2" id="KW-0539">Nucleus</keyword>
<comment type="subcellular location">
    <subcellularLocation>
        <location evidence="1">Nucleus</location>
    </subcellularLocation>
</comment>
<dbReference type="PROSITE" id="PS51542">
    <property type="entry name" value="FYRN"/>
    <property type="match status" value="1"/>
</dbReference>
<evidence type="ECO:0000256" key="1">
    <source>
        <dbReference type="ARBA" id="ARBA00004123"/>
    </source>
</evidence>
<dbReference type="EMBL" id="JAAOIC020000041">
    <property type="protein sequence ID" value="KAG8038748.1"/>
    <property type="molecule type" value="Genomic_DNA"/>
</dbReference>
<sequence length="325" mass="36490">MDYKNYNKIDNESEDNVIYKKKYKKLKRLVKDLVFENAALCDQVAQTQENLVIVKEERLYLLKKLTQFQGEFSDGPPPGKTNNLNASMSCEGVTKKSKKRNSIDTGETSAKKAKRCKTGSRRVVQLIPLDINGRPLFPISLGDLTVYSLGEVITDRLGYHTDEFIYPVGFCSTRLYASLKNIQSPSLYTCKIVDGGAKPRFEIVSDTDLDQPLIGSTPDECHSRLLHALSPLLMNITPKGASFFGISHPTIQNLIQSSPGTRKLPLYKPQKFEVSKNSIENGSSPIPEEELDPSVNFSSLHRSFKLNYSIKEEPSDHDLRALKDL</sequence>
<dbReference type="InterPro" id="IPR003888">
    <property type="entry name" value="FYrich_N"/>
</dbReference>
<evidence type="ECO:0000259" key="3">
    <source>
        <dbReference type="Pfam" id="PF24237"/>
    </source>
</evidence>